<dbReference type="FunFam" id="3.40.470.10:FF:000001">
    <property type="entry name" value="Uracil-DNA glycosylase"/>
    <property type="match status" value="1"/>
</dbReference>
<keyword evidence="6 9" id="KW-0227">DNA damage</keyword>
<dbReference type="Pfam" id="PF03167">
    <property type="entry name" value="UDG"/>
    <property type="match status" value="1"/>
</dbReference>
<keyword evidence="7 9" id="KW-0378">Hydrolase</keyword>
<dbReference type="EMBL" id="MWSK01000002">
    <property type="protein sequence ID" value="OXS78948.1"/>
    <property type="molecule type" value="Genomic_DNA"/>
</dbReference>
<keyword evidence="8 9" id="KW-0234">DNA repair</keyword>
<dbReference type="SUPFAM" id="SSF52141">
    <property type="entry name" value="Uracil-DNA glycosylase-like"/>
    <property type="match status" value="1"/>
</dbReference>
<gene>
    <name evidence="9" type="primary">ung</name>
    <name evidence="13" type="ORF">B1B05_03995</name>
    <name evidence="14" type="ORF">SAMN05443094_10212</name>
</gene>
<proteinExistence type="inferred from homology"/>
<protein>
    <recommendedName>
        <fullName evidence="5 9">Uracil-DNA glycosylase</fullName>
        <shortName evidence="9">UDG</shortName>
        <ecNumber evidence="4 9">3.2.2.27</ecNumber>
    </recommendedName>
</protein>
<dbReference type="NCBIfam" id="TIGR00628">
    <property type="entry name" value="ung"/>
    <property type="match status" value="1"/>
</dbReference>
<evidence type="ECO:0000256" key="4">
    <source>
        <dbReference type="ARBA" id="ARBA00012030"/>
    </source>
</evidence>
<name>A0A1N6R4H2_9BACI</name>
<dbReference type="NCBIfam" id="NF003592">
    <property type="entry name" value="PRK05254.1-5"/>
    <property type="match status" value="1"/>
</dbReference>
<dbReference type="GO" id="GO:0004844">
    <property type="term" value="F:uracil DNA N-glycosylase activity"/>
    <property type="evidence" value="ECO:0007669"/>
    <property type="project" value="UniProtKB-UniRule"/>
</dbReference>
<dbReference type="HAMAP" id="MF_00148">
    <property type="entry name" value="UDG"/>
    <property type="match status" value="1"/>
</dbReference>
<dbReference type="Gene3D" id="3.40.470.10">
    <property type="entry name" value="Uracil-DNA glycosylase-like domain"/>
    <property type="match status" value="1"/>
</dbReference>
<dbReference type="InterPro" id="IPR036895">
    <property type="entry name" value="Uracil-DNA_glycosylase-like_sf"/>
</dbReference>
<dbReference type="Proteomes" id="UP000186385">
    <property type="component" value="Unassembled WGS sequence"/>
</dbReference>
<dbReference type="PANTHER" id="PTHR11264:SF0">
    <property type="entry name" value="URACIL-DNA GLYCOSYLASE"/>
    <property type="match status" value="1"/>
</dbReference>
<evidence type="ECO:0000313" key="15">
    <source>
        <dbReference type="Proteomes" id="UP000186385"/>
    </source>
</evidence>
<dbReference type="NCBIfam" id="NF003588">
    <property type="entry name" value="PRK05254.1-1"/>
    <property type="match status" value="1"/>
</dbReference>
<evidence type="ECO:0000313" key="14">
    <source>
        <dbReference type="EMBL" id="SIQ23810.1"/>
    </source>
</evidence>
<dbReference type="SMART" id="SM00986">
    <property type="entry name" value="UDG"/>
    <property type="match status" value="1"/>
</dbReference>
<reference evidence="14 15" key="1">
    <citation type="submission" date="2017-01" db="EMBL/GenBank/DDBJ databases">
        <authorList>
            <person name="Mah S.A."/>
            <person name="Swanson W.J."/>
            <person name="Moy G.W."/>
            <person name="Vacquier V.D."/>
        </authorList>
    </citation>
    <scope>NUCLEOTIDE SEQUENCE [LARGE SCALE GENOMIC DNA]</scope>
    <source>
        <strain evidence="14 15">NIO-1016</strain>
    </source>
</reference>
<dbReference type="PROSITE" id="PS00130">
    <property type="entry name" value="U_DNA_GLYCOSYLASE"/>
    <property type="match status" value="1"/>
</dbReference>
<comment type="function">
    <text evidence="2 9 11">Excises uracil residues from the DNA which can arise as a result of misincorporation of dUMP residues by DNA polymerase or due to deamination of cytosine.</text>
</comment>
<evidence type="ECO:0000256" key="1">
    <source>
        <dbReference type="ARBA" id="ARBA00001400"/>
    </source>
</evidence>
<dbReference type="CDD" id="cd10027">
    <property type="entry name" value="UDG-F1-like"/>
    <property type="match status" value="1"/>
</dbReference>
<dbReference type="GO" id="GO:0097510">
    <property type="term" value="P:base-excision repair, AP site formation via deaminated base removal"/>
    <property type="evidence" value="ECO:0007669"/>
    <property type="project" value="TreeGrafter"/>
</dbReference>
<evidence type="ECO:0000256" key="2">
    <source>
        <dbReference type="ARBA" id="ARBA00002631"/>
    </source>
</evidence>
<comment type="subcellular location">
    <subcellularLocation>
        <location evidence="9">Cytoplasm</location>
    </subcellularLocation>
</comment>
<evidence type="ECO:0000313" key="16">
    <source>
        <dbReference type="Proteomes" id="UP000215545"/>
    </source>
</evidence>
<organism evidence="14 15">
    <name type="scientific">Domibacillus enclensis</name>
    <dbReference type="NCBI Taxonomy" id="1017273"/>
    <lineage>
        <taxon>Bacteria</taxon>
        <taxon>Bacillati</taxon>
        <taxon>Bacillota</taxon>
        <taxon>Bacilli</taxon>
        <taxon>Bacillales</taxon>
        <taxon>Bacillaceae</taxon>
        <taxon>Domibacillus</taxon>
    </lineage>
</organism>
<evidence type="ECO:0000256" key="6">
    <source>
        <dbReference type="ARBA" id="ARBA00022763"/>
    </source>
</evidence>
<dbReference type="OrthoDB" id="9804372at2"/>
<keyword evidence="16" id="KW-1185">Reference proteome</keyword>
<feature type="domain" description="Uracil-DNA glycosylase-like" evidence="12">
    <location>
        <begin position="58"/>
        <end position="218"/>
    </location>
</feature>
<reference evidence="13" key="3">
    <citation type="submission" date="2017-03" db="EMBL/GenBank/DDBJ databases">
        <authorList>
            <person name="Dastager S.G."/>
            <person name="Neurgaonkar P.S."/>
            <person name="Dharne M.S."/>
        </authorList>
    </citation>
    <scope>NUCLEOTIDE SEQUENCE</scope>
    <source>
        <strain evidence="13">DSM 25145</strain>
    </source>
</reference>
<sequence length="233" mass="26560">MGEEVKRMTKNILSNDWAPLLEDEFEKPYYQALRSFLKEEYKTQMIHPDMNDIFNALHYTPYDNVKVVILGQDPYHGPNQAHGLSFSVQPGITPPPSLRNMYKELKEDTGCEIPHHGYLKQWADEGVLLLNTVLTVRDGQAHSHRGKGWETFTDRVIQLISDRDKPAVFILWGRPAQTKKTLINVDKHVIIESPHPSPLSASRGFFGSRPFSKANDALIAMGDEPINWCLHSN</sequence>
<evidence type="ECO:0000256" key="9">
    <source>
        <dbReference type="HAMAP-Rule" id="MF_00148"/>
    </source>
</evidence>
<dbReference type="InterPro" id="IPR018085">
    <property type="entry name" value="Ura-DNA_Glyclase_AS"/>
</dbReference>
<dbReference type="STRING" id="1017273.SAMN05443094_10212"/>
<reference evidence="16" key="2">
    <citation type="submission" date="2017-03" db="EMBL/GenBank/DDBJ databases">
        <title>Bacillus sp. V-88(T) DSM27956, whole genome shotgun sequencing project.</title>
        <authorList>
            <person name="Dastager S.G."/>
            <person name="Neurgaonkar P.S."/>
            <person name="Dharne M.S."/>
        </authorList>
    </citation>
    <scope>NUCLEOTIDE SEQUENCE [LARGE SCALE GENOMIC DNA]</scope>
    <source>
        <strain evidence="16">DSM 25145</strain>
    </source>
</reference>
<evidence type="ECO:0000256" key="3">
    <source>
        <dbReference type="ARBA" id="ARBA00008184"/>
    </source>
</evidence>
<evidence type="ECO:0000256" key="7">
    <source>
        <dbReference type="ARBA" id="ARBA00022801"/>
    </source>
</evidence>
<dbReference type="NCBIfam" id="NF003591">
    <property type="entry name" value="PRK05254.1-4"/>
    <property type="match status" value="1"/>
</dbReference>
<dbReference type="Proteomes" id="UP000215545">
    <property type="component" value="Unassembled WGS sequence"/>
</dbReference>
<dbReference type="PANTHER" id="PTHR11264">
    <property type="entry name" value="URACIL-DNA GLYCOSYLASE"/>
    <property type="match status" value="1"/>
</dbReference>
<accession>A0A1N6R4H2</accession>
<dbReference type="GO" id="GO:0005737">
    <property type="term" value="C:cytoplasm"/>
    <property type="evidence" value="ECO:0007669"/>
    <property type="project" value="UniProtKB-SubCell"/>
</dbReference>
<evidence type="ECO:0000256" key="8">
    <source>
        <dbReference type="ARBA" id="ARBA00023204"/>
    </source>
</evidence>
<dbReference type="EC" id="3.2.2.27" evidence="4 9"/>
<dbReference type="InterPro" id="IPR005122">
    <property type="entry name" value="Uracil-DNA_glycosylase-like"/>
</dbReference>
<comment type="similarity">
    <text evidence="3 9 11">Belongs to the uracil-DNA glycosylase (UDG) superfamily. UNG family.</text>
</comment>
<dbReference type="NCBIfam" id="NF003589">
    <property type="entry name" value="PRK05254.1-2"/>
    <property type="match status" value="1"/>
</dbReference>
<feature type="active site" description="Proton acceptor" evidence="9 10">
    <location>
        <position position="73"/>
    </location>
</feature>
<dbReference type="InterPro" id="IPR002043">
    <property type="entry name" value="UDG_fam1"/>
</dbReference>
<evidence type="ECO:0000259" key="12">
    <source>
        <dbReference type="SMART" id="SM00986"/>
    </source>
</evidence>
<evidence type="ECO:0000256" key="10">
    <source>
        <dbReference type="PROSITE-ProRule" id="PRU10072"/>
    </source>
</evidence>
<comment type="catalytic activity">
    <reaction evidence="1 9 11">
        <text>Hydrolyzes single-stranded DNA or mismatched double-stranded DNA and polynucleotides, releasing free uracil.</text>
        <dbReference type="EC" id="3.2.2.27"/>
    </reaction>
</comment>
<keyword evidence="9" id="KW-0963">Cytoplasm</keyword>
<dbReference type="AlphaFoldDB" id="A0A1N6R4H2"/>
<dbReference type="SMART" id="SM00987">
    <property type="entry name" value="UreE_C"/>
    <property type="match status" value="1"/>
</dbReference>
<evidence type="ECO:0000313" key="13">
    <source>
        <dbReference type="EMBL" id="OXS78948.1"/>
    </source>
</evidence>
<dbReference type="EMBL" id="FTLX01000002">
    <property type="protein sequence ID" value="SIQ23810.1"/>
    <property type="molecule type" value="Genomic_DNA"/>
</dbReference>
<evidence type="ECO:0000256" key="11">
    <source>
        <dbReference type="RuleBase" id="RU003780"/>
    </source>
</evidence>
<evidence type="ECO:0000256" key="5">
    <source>
        <dbReference type="ARBA" id="ARBA00018429"/>
    </source>
</evidence>